<evidence type="ECO:0000313" key="5">
    <source>
        <dbReference type="Proteomes" id="UP001344447"/>
    </source>
</evidence>
<reference evidence="4 5" key="1">
    <citation type="submission" date="2023-11" db="EMBL/GenBank/DDBJ databases">
        <title>Dfirmibasis_genome.</title>
        <authorList>
            <person name="Edelbroek B."/>
            <person name="Kjellin J."/>
            <person name="Jerlstrom-Hultqvist J."/>
            <person name="Soderbom F."/>
        </authorList>
    </citation>
    <scope>NUCLEOTIDE SEQUENCE [LARGE SCALE GENOMIC DNA]</scope>
    <source>
        <strain evidence="4 5">TNS-C-14</strain>
    </source>
</reference>
<protein>
    <recommendedName>
        <fullName evidence="6">Transmembrane protein</fullName>
    </recommendedName>
</protein>
<evidence type="ECO:0000313" key="4">
    <source>
        <dbReference type="EMBL" id="KAK5576692.1"/>
    </source>
</evidence>
<keyword evidence="3" id="KW-1133">Transmembrane helix</keyword>
<comment type="caution">
    <text evidence="4">The sequence shown here is derived from an EMBL/GenBank/DDBJ whole genome shotgun (WGS) entry which is preliminary data.</text>
</comment>
<feature type="region of interest" description="Disordered" evidence="2">
    <location>
        <begin position="1"/>
        <end position="108"/>
    </location>
</feature>
<name>A0AAN7TMG3_9MYCE</name>
<evidence type="ECO:0008006" key="6">
    <source>
        <dbReference type="Google" id="ProtNLM"/>
    </source>
</evidence>
<feature type="compositionally biased region" description="Basic residues" evidence="2">
    <location>
        <begin position="38"/>
        <end position="47"/>
    </location>
</feature>
<feature type="transmembrane region" description="Helical" evidence="3">
    <location>
        <begin position="126"/>
        <end position="147"/>
    </location>
</feature>
<feature type="transmembrane region" description="Helical" evidence="3">
    <location>
        <begin position="153"/>
        <end position="170"/>
    </location>
</feature>
<keyword evidence="1" id="KW-0175">Coiled coil</keyword>
<dbReference type="Proteomes" id="UP001344447">
    <property type="component" value="Unassembled WGS sequence"/>
</dbReference>
<keyword evidence="3" id="KW-0812">Transmembrane</keyword>
<feature type="region of interest" description="Disordered" evidence="2">
    <location>
        <begin position="314"/>
        <end position="335"/>
    </location>
</feature>
<organism evidence="4 5">
    <name type="scientific">Dictyostelium firmibasis</name>
    <dbReference type="NCBI Taxonomy" id="79012"/>
    <lineage>
        <taxon>Eukaryota</taxon>
        <taxon>Amoebozoa</taxon>
        <taxon>Evosea</taxon>
        <taxon>Eumycetozoa</taxon>
        <taxon>Dictyostelia</taxon>
        <taxon>Dictyosteliales</taxon>
        <taxon>Dictyosteliaceae</taxon>
        <taxon>Dictyostelium</taxon>
    </lineage>
</organism>
<evidence type="ECO:0000256" key="1">
    <source>
        <dbReference type="SAM" id="Coils"/>
    </source>
</evidence>
<evidence type="ECO:0000256" key="2">
    <source>
        <dbReference type="SAM" id="MobiDB-lite"/>
    </source>
</evidence>
<keyword evidence="3" id="KW-0472">Membrane</keyword>
<feature type="compositionally biased region" description="Acidic residues" evidence="2">
    <location>
        <begin position="19"/>
        <end position="32"/>
    </location>
</feature>
<feature type="transmembrane region" description="Helical" evidence="3">
    <location>
        <begin position="277"/>
        <end position="294"/>
    </location>
</feature>
<feature type="compositionally biased region" description="Low complexity" evidence="2">
    <location>
        <begin position="1"/>
        <end position="14"/>
    </location>
</feature>
<keyword evidence="5" id="KW-1185">Reference proteome</keyword>
<accession>A0AAN7TMG3</accession>
<gene>
    <name evidence="4" type="ORF">RB653_007836</name>
</gene>
<dbReference type="EMBL" id="JAVFKY010000005">
    <property type="protein sequence ID" value="KAK5576692.1"/>
    <property type="molecule type" value="Genomic_DNA"/>
</dbReference>
<sequence length="335" mass="37805">MSKSKSLLNNNNNKFAVLGEDDDEYVNDDENEYSSNKKSTKKNKNNKSKQIESSSSQSSPQPPSLSSLKQNKKNKKEKVSSDEDEEKGKEKGVIIKTKSNKKSNDEKEKLDKIERDRLEIPPAQSMFNQVVTIFICILLTVILYASPKFLGEFISLGGSFSLGLLTLYLIKELVMPVTKDVNKFKTLYVINQIQELRKEKSILKNNSQSASNDKKLKYIKTRINELELEFEQLDSKNNNNNNNKNTNTVGFFGFIGSLIVFLIKTPFFLAFFLLKLIFHPISILVGLIALYLFYTSGEKKDIPFVPKLVPSFNPKTQGSHSGTKGAKGIVKSKHG</sequence>
<proteinExistence type="predicted"/>
<evidence type="ECO:0000256" key="3">
    <source>
        <dbReference type="SAM" id="Phobius"/>
    </source>
</evidence>
<feature type="transmembrane region" description="Helical" evidence="3">
    <location>
        <begin position="249"/>
        <end position="271"/>
    </location>
</feature>
<dbReference type="AlphaFoldDB" id="A0AAN7TMG3"/>
<feature type="coiled-coil region" evidence="1">
    <location>
        <begin position="193"/>
        <end position="243"/>
    </location>
</feature>
<feature type="compositionally biased region" description="Basic and acidic residues" evidence="2">
    <location>
        <begin position="77"/>
        <end position="93"/>
    </location>
</feature>
<feature type="compositionally biased region" description="Low complexity" evidence="2">
    <location>
        <begin position="51"/>
        <end position="69"/>
    </location>
</feature>